<dbReference type="CDD" id="cd00090">
    <property type="entry name" value="HTH_ARSR"/>
    <property type="match status" value="1"/>
</dbReference>
<gene>
    <name evidence="3" type="ORF">V2S66_12855</name>
</gene>
<keyword evidence="4" id="KW-1185">Reference proteome</keyword>
<dbReference type="EMBL" id="JAZEWV010000008">
    <property type="protein sequence ID" value="MEE4542857.1"/>
    <property type="molecule type" value="Genomic_DNA"/>
</dbReference>
<dbReference type="Proteomes" id="UP001344658">
    <property type="component" value="Unassembled WGS sequence"/>
</dbReference>
<dbReference type="InterPro" id="IPR000835">
    <property type="entry name" value="HTH_MarR-typ"/>
</dbReference>
<dbReference type="Pfam" id="PF12802">
    <property type="entry name" value="MarR_2"/>
    <property type="match status" value="1"/>
</dbReference>
<dbReference type="Gene3D" id="1.10.10.10">
    <property type="entry name" value="Winged helix-like DNA-binding domain superfamily/Winged helix DNA-binding domain"/>
    <property type="match status" value="1"/>
</dbReference>
<evidence type="ECO:0000259" key="2">
    <source>
        <dbReference type="Pfam" id="PF12802"/>
    </source>
</evidence>
<dbReference type="RefSeq" id="WP_330794786.1">
    <property type="nucleotide sequence ID" value="NZ_JAZEWV010000008.1"/>
</dbReference>
<dbReference type="InterPro" id="IPR000600">
    <property type="entry name" value="ROK"/>
</dbReference>
<dbReference type="SUPFAM" id="SSF53067">
    <property type="entry name" value="Actin-like ATPase domain"/>
    <property type="match status" value="1"/>
</dbReference>
<organism evidence="3 4">
    <name type="scientific">Actinacidiphila polyblastidii</name>
    <dbReference type="NCBI Taxonomy" id="3110430"/>
    <lineage>
        <taxon>Bacteria</taxon>
        <taxon>Bacillati</taxon>
        <taxon>Actinomycetota</taxon>
        <taxon>Actinomycetes</taxon>
        <taxon>Kitasatosporales</taxon>
        <taxon>Streptomycetaceae</taxon>
        <taxon>Actinacidiphila</taxon>
    </lineage>
</organism>
<proteinExistence type="inferred from homology"/>
<dbReference type="SUPFAM" id="SSF46785">
    <property type="entry name" value="Winged helix' DNA-binding domain"/>
    <property type="match status" value="1"/>
</dbReference>
<dbReference type="InterPro" id="IPR036388">
    <property type="entry name" value="WH-like_DNA-bd_sf"/>
</dbReference>
<comment type="similarity">
    <text evidence="1">Belongs to the ROK (NagC/XylR) family.</text>
</comment>
<dbReference type="InterPro" id="IPR036390">
    <property type="entry name" value="WH_DNA-bd_sf"/>
</dbReference>
<dbReference type="Pfam" id="PF00480">
    <property type="entry name" value="ROK"/>
    <property type="match status" value="1"/>
</dbReference>
<feature type="domain" description="HTH marR-type" evidence="2">
    <location>
        <begin position="24"/>
        <end position="69"/>
    </location>
</feature>
<dbReference type="CDD" id="cd23763">
    <property type="entry name" value="ASKHA_ATPase_ROK"/>
    <property type="match status" value="1"/>
</dbReference>
<comment type="caution">
    <text evidence="3">The sequence shown here is derived from an EMBL/GenBank/DDBJ whole genome shotgun (WGS) entry which is preliminary data.</text>
</comment>
<dbReference type="InterPro" id="IPR011991">
    <property type="entry name" value="ArsR-like_HTH"/>
</dbReference>
<sequence length="407" mass="41540">MTVSRAHPGRGASPRTARAINDRLALRLLQHEGPLTAGQLKELTGMSRPSVADLVERLQESGLIEVVGQAGAANRGPNARVYGIVAARAHVAGYDVRIESVGVEIADLLGRTVARARLPVAPDTPAARTIEDGIELLRGAAQEAGVAALHTVAFGAPGVIDPVTGRLGASHALPAWHGDLVDEVRKRFGVPVLLENEVNLAAVAEQRSRPDGDADTFVLLWLGGGVGAAVVLDGRLRRGISGGAGEIGFLPISRTGELPTAVDCDKGYHGMVGSRAVRALAREHGLAAAPASRPAVADDADAAAAAVRAALAAGDAGEGFLDELAERIALGAAAMCTVLDPGRVVLAGEVGQAGGADLAARVADRLARLSPLRTVVQSTAVESAPILRGAVITALDAAQDDLFAPQA</sequence>
<dbReference type="PANTHER" id="PTHR18964:SF149">
    <property type="entry name" value="BIFUNCTIONAL UDP-N-ACETYLGLUCOSAMINE 2-EPIMERASE_N-ACETYLMANNOSAMINE KINASE"/>
    <property type="match status" value="1"/>
</dbReference>
<dbReference type="PANTHER" id="PTHR18964">
    <property type="entry name" value="ROK (REPRESSOR, ORF, KINASE) FAMILY"/>
    <property type="match status" value="1"/>
</dbReference>
<protein>
    <submittedName>
        <fullName evidence="3">ROK family transcriptional regulator</fullName>
    </submittedName>
</protein>
<evidence type="ECO:0000256" key="1">
    <source>
        <dbReference type="ARBA" id="ARBA00006479"/>
    </source>
</evidence>
<dbReference type="InterPro" id="IPR043129">
    <property type="entry name" value="ATPase_NBD"/>
</dbReference>
<evidence type="ECO:0000313" key="3">
    <source>
        <dbReference type="EMBL" id="MEE4542857.1"/>
    </source>
</evidence>
<accession>A0ABU7PCN5</accession>
<reference evidence="3 4" key="1">
    <citation type="submission" date="2023-12" db="EMBL/GenBank/DDBJ databases">
        <title>Streptomyces sp. V4-01.</title>
        <authorList>
            <person name="Somphong A."/>
            <person name="Phongsopitanun W."/>
        </authorList>
    </citation>
    <scope>NUCLEOTIDE SEQUENCE [LARGE SCALE GENOMIC DNA]</scope>
    <source>
        <strain evidence="3 4">V4-01</strain>
    </source>
</reference>
<name>A0ABU7PCN5_9ACTN</name>
<dbReference type="Gene3D" id="3.30.420.40">
    <property type="match status" value="2"/>
</dbReference>
<evidence type="ECO:0000313" key="4">
    <source>
        <dbReference type="Proteomes" id="UP001344658"/>
    </source>
</evidence>